<dbReference type="SUPFAM" id="SSF56672">
    <property type="entry name" value="DNA/RNA polymerases"/>
    <property type="match status" value="1"/>
</dbReference>
<dbReference type="Proteomes" id="UP001500920">
    <property type="component" value="Unassembled WGS sequence"/>
</dbReference>
<name>A0ABP7EY83_9STAP</name>
<dbReference type="InterPro" id="IPR043502">
    <property type="entry name" value="DNA/RNA_pol_sf"/>
</dbReference>
<comment type="caution">
    <text evidence="2">The sequence shown here is derived from an EMBL/GenBank/DDBJ whole genome shotgun (WGS) entry which is preliminary data.</text>
</comment>
<organism evidence="2 3">
    <name type="scientific">Salinicoccus jeotgali</name>
    <dbReference type="NCBI Taxonomy" id="381634"/>
    <lineage>
        <taxon>Bacteria</taxon>
        <taxon>Bacillati</taxon>
        <taxon>Bacillota</taxon>
        <taxon>Bacilli</taxon>
        <taxon>Bacillales</taxon>
        <taxon>Staphylococcaceae</taxon>
        <taxon>Salinicoccus</taxon>
    </lineage>
</organism>
<gene>
    <name evidence="2" type="ORF">GCM10022378_15330</name>
</gene>
<evidence type="ECO:0000313" key="2">
    <source>
        <dbReference type="EMBL" id="GAA3726881.1"/>
    </source>
</evidence>
<dbReference type="CDD" id="cd01646">
    <property type="entry name" value="RT_Bac_retron_I"/>
    <property type="match status" value="1"/>
</dbReference>
<proteinExistence type="predicted"/>
<protein>
    <recommendedName>
        <fullName evidence="1">Reverse transcriptase domain-containing protein</fullName>
    </recommendedName>
</protein>
<sequence>MPNLYSYMALNYFICDNKQEFVDIFSNNKFSTSKFFNQLNFDYRTTQEIKETLLYGGTKKLNLDLSNFYHTLYTHSIPWMIVGKEQAKKNRKSGFANHLDKFTTLCQYDETHGIPTGNLLSRIIAELYMCYFDKRMEKKNFIYSRYVDDFIFPFSLETTKEEFLKEFNAICREHNLIVNDTKTSVDIFPFRDGANKSDLFAYLENLNSKTTVNRWIREINGFIDYCIDQESSGNKGAIKALFTVMRNALKNKKIKKRTINEIFTQRNPITRFNLFERILDVSLMERPSIIMCK</sequence>
<evidence type="ECO:0000313" key="3">
    <source>
        <dbReference type="Proteomes" id="UP001500920"/>
    </source>
</evidence>
<dbReference type="Pfam" id="PF00078">
    <property type="entry name" value="RVT_1"/>
    <property type="match status" value="1"/>
</dbReference>
<feature type="domain" description="Reverse transcriptase" evidence="1">
    <location>
        <begin position="1"/>
        <end position="227"/>
    </location>
</feature>
<reference evidence="3" key="1">
    <citation type="journal article" date="2019" name="Int. J. Syst. Evol. Microbiol.">
        <title>The Global Catalogue of Microorganisms (GCM) 10K type strain sequencing project: providing services to taxonomists for standard genome sequencing and annotation.</title>
        <authorList>
            <consortium name="The Broad Institute Genomics Platform"/>
            <consortium name="The Broad Institute Genome Sequencing Center for Infectious Disease"/>
            <person name="Wu L."/>
            <person name="Ma J."/>
        </authorList>
    </citation>
    <scope>NUCLEOTIDE SEQUENCE [LARGE SCALE GENOMIC DNA]</scope>
    <source>
        <strain evidence="3">JCM 16981</strain>
    </source>
</reference>
<dbReference type="InterPro" id="IPR000477">
    <property type="entry name" value="RT_dom"/>
</dbReference>
<keyword evidence="3" id="KW-1185">Reference proteome</keyword>
<dbReference type="PROSITE" id="PS50878">
    <property type="entry name" value="RT_POL"/>
    <property type="match status" value="1"/>
</dbReference>
<dbReference type="EMBL" id="BAABCK010000039">
    <property type="protein sequence ID" value="GAA3726881.1"/>
    <property type="molecule type" value="Genomic_DNA"/>
</dbReference>
<evidence type="ECO:0000259" key="1">
    <source>
        <dbReference type="PROSITE" id="PS50878"/>
    </source>
</evidence>
<accession>A0ABP7EY83</accession>